<protein>
    <recommendedName>
        <fullName evidence="3">Transposase domain-containing protein</fullName>
    </recommendedName>
</protein>
<dbReference type="Proteomes" id="UP000053097">
    <property type="component" value="Unassembled WGS sequence"/>
</dbReference>
<sequence>MKPLKYSVSRKCFRRLSARQRRRITSEIRNTLRLSQDSREQLDNTAFYIDVANSFRADKVRFLDDIANNISDITNTDNVDNDILCSTNYDDSTDSTSSSLSFIEDRSFQDRLATCFVNNNLTHVQINNILSVLRTHTCFSSLPKDVRTLLKTPRTPVVVSKIDSGEYIHFSLEAAIVKTLLRLPLVSVPHDLEIDFNTDGCSLDRHGNIHIWPIQCRITNVKYTRPIIIGIYSGVKEPQDPNLFFEKFVADVNTIITNGGIVYNGHKIAIRLRCFIADAPARAFILNYRGHTSANPCSKCKVSGVRCEGRYVFPGINHPLRINEEYINCIDEDHHRDGKSPLSLLSTSMITQVPFEHMHLVCLGVMKKLLSAWVCGKYTRLTKLSGRSIAIISQRLNNLKMYCPSEFARRPRAIDAFSKYKATELRQFLLYTGPVVTHGILNPQAYTHFLFLHTTIRILVSTSPSTAYLNFAELALQTFVARCENLYGSTFLSYNVHGLLHLTDDVRQLGPLDSFSAFPYENNMSVFRKYCRKPNFPLQKFSNRMTEMEAHETTIHHNQTHISKSIDSSTQVFTAHNKGPLPLNVNSNSCQYHKLIFNGILLSLNIRDNCCILHDGSICFIVNIFMDKSTYYLVVKKFQKVDSFYDAGISSSALQIFKCSALSSELLCIQVNEVGETGARWHHFYNFVIRLFKQLIIIIKLY</sequence>
<dbReference type="AlphaFoldDB" id="A0A026W706"/>
<dbReference type="PANTHER" id="PTHR33053:SF9">
    <property type="entry name" value="AGAP000105-PA"/>
    <property type="match status" value="1"/>
</dbReference>
<dbReference type="EMBL" id="KK107443">
    <property type="protein sequence ID" value="EZA50809.1"/>
    <property type="molecule type" value="Genomic_DNA"/>
</dbReference>
<dbReference type="PANTHER" id="PTHR33053">
    <property type="entry name" value="PROTEIN, PUTATIVE-RELATED"/>
    <property type="match status" value="1"/>
</dbReference>
<evidence type="ECO:0000313" key="1">
    <source>
        <dbReference type="EMBL" id="EZA50809.1"/>
    </source>
</evidence>
<proteinExistence type="predicted"/>
<gene>
    <name evidence="1" type="ORF">X777_11058</name>
</gene>
<accession>A0A026W706</accession>
<evidence type="ECO:0008006" key="3">
    <source>
        <dbReference type="Google" id="ProtNLM"/>
    </source>
</evidence>
<dbReference type="OMA" id="CIDEDHH"/>
<dbReference type="OrthoDB" id="7699050at2759"/>
<evidence type="ECO:0000313" key="2">
    <source>
        <dbReference type="Proteomes" id="UP000053097"/>
    </source>
</evidence>
<keyword evidence="2" id="KW-1185">Reference proteome</keyword>
<reference evidence="1 2" key="1">
    <citation type="journal article" date="2014" name="Curr. Biol.">
        <title>The genome of the clonal raider ant Cerapachys biroi.</title>
        <authorList>
            <person name="Oxley P.R."/>
            <person name="Ji L."/>
            <person name="Fetter-Pruneda I."/>
            <person name="McKenzie S.K."/>
            <person name="Li C."/>
            <person name="Hu H."/>
            <person name="Zhang G."/>
            <person name="Kronauer D.J."/>
        </authorList>
    </citation>
    <scope>NUCLEOTIDE SEQUENCE [LARGE SCALE GENOMIC DNA]</scope>
</reference>
<organism evidence="1 2">
    <name type="scientific">Ooceraea biroi</name>
    <name type="common">Clonal raider ant</name>
    <name type="synonym">Cerapachys biroi</name>
    <dbReference type="NCBI Taxonomy" id="2015173"/>
    <lineage>
        <taxon>Eukaryota</taxon>
        <taxon>Metazoa</taxon>
        <taxon>Ecdysozoa</taxon>
        <taxon>Arthropoda</taxon>
        <taxon>Hexapoda</taxon>
        <taxon>Insecta</taxon>
        <taxon>Pterygota</taxon>
        <taxon>Neoptera</taxon>
        <taxon>Endopterygota</taxon>
        <taxon>Hymenoptera</taxon>
        <taxon>Apocrita</taxon>
        <taxon>Aculeata</taxon>
        <taxon>Formicoidea</taxon>
        <taxon>Formicidae</taxon>
        <taxon>Dorylinae</taxon>
        <taxon>Ooceraea</taxon>
    </lineage>
</organism>
<name>A0A026W706_OOCBI</name>